<name>D9PMC8_9ZZZZ</name>
<dbReference type="AlphaFoldDB" id="D9PMC8"/>
<reference evidence="1" key="2">
    <citation type="journal article" date="2011" name="Microb. Ecol.">
        <title>Taxonomic and Functional Metagenomic Profiling of the Microbial Community in the Anoxic Sediment of a Sub-saline Shallow Lake (Laguna de Carrizo, Central Spain).</title>
        <authorList>
            <person name="Ferrer M."/>
            <person name="Guazzaroni M.E."/>
            <person name="Richter M."/>
            <person name="Garcia-Salamanca A."/>
            <person name="Yarza P."/>
            <person name="Suarez-Suarez A."/>
            <person name="Solano J."/>
            <person name="Alcaide M."/>
            <person name="van Dillewijn P."/>
            <person name="Molina-Henares M.A."/>
            <person name="Lopez-Cortes N."/>
            <person name="Al-Ramahi Y."/>
            <person name="Guerrero C."/>
            <person name="Acosta A."/>
            <person name="de Eugenio L.I."/>
            <person name="Martinez V."/>
            <person name="Marques S."/>
            <person name="Rojo F."/>
            <person name="Santero E."/>
            <person name="Genilloud O."/>
            <person name="Perez-Perez J."/>
            <person name="Rossello-Mora R."/>
            <person name="Ramos J.L."/>
        </authorList>
    </citation>
    <scope>NUCLEOTIDE SEQUENCE</scope>
</reference>
<reference evidence="1" key="1">
    <citation type="submission" date="2010-07" db="EMBL/GenBank/DDBJ databases">
        <authorList>
            <consortium name="CONSOLIDER consortium CSD2007-00005"/>
            <person name="Guazzaroni M.-E."/>
            <person name="Richter M."/>
            <person name="Garcia-Salamanca A."/>
            <person name="Yarza P."/>
            <person name="Ferrer M."/>
        </authorList>
    </citation>
    <scope>NUCLEOTIDE SEQUENCE</scope>
</reference>
<proteinExistence type="predicted"/>
<comment type="caution">
    <text evidence="1">The sequence shown here is derived from an EMBL/GenBank/DDBJ whole genome shotgun (WGS) entry which is preliminary data.</text>
</comment>
<feature type="non-terminal residue" evidence="1">
    <location>
        <position position="1"/>
    </location>
</feature>
<dbReference type="EMBL" id="ADZX01000815">
    <property type="protein sequence ID" value="EFK95285.1"/>
    <property type="molecule type" value="Genomic_DNA"/>
</dbReference>
<sequence length="67" mass="7904">QKIEEVEAQVKAEIQQAVEHAEELMKKYSDPLQMFEHAYAEIPPNLKDQREELRKELAEMPKEEDHG</sequence>
<evidence type="ECO:0000313" key="1">
    <source>
        <dbReference type="EMBL" id="EFK95285.1"/>
    </source>
</evidence>
<protein>
    <submittedName>
        <fullName evidence="1">Uncharacterized protein</fullName>
    </submittedName>
</protein>
<organism evidence="1">
    <name type="scientific">sediment metagenome</name>
    <dbReference type="NCBI Taxonomy" id="749907"/>
    <lineage>
        <taxon>unclassified sequences</taxon>
        <taxon>metagenomes</taxon>
        <taxon>ecological metagenomes</taxon>
    </lineage>
</organism>
<gene>
    <name evidence="1" type="ORF">LDC_2706</name>
</gene>
<dbReference type="Gene3D" id="3.40.50.970">
    <property type="match status" value="1"/>
</dbReference>
<accession>D9PMC8</accession>